<dbReference type="PROSITE" id="PS00194">
    <property type="entry name" value="THIOREDOXIN_1"/>
    <property type="match status" value="1"/>
</dbReference>
<dbReference type="InterPro" id="IPR010400">
    <property type="entry name" value="PITH_dom"/>
</dbReference>
<dbReference type="PRINTS" id="PR00421">
    <property type="entry name" value="THIOREDOXIN"/>
</dbReference>
<keyword evidence="1" id="KW-1015">Disulfide bond</keyword>
<evidence type="ECO:0000313" key="6">
    <source>
        <dbReference type="EMBL" id="KAB8336731.1"/>
    </source>
</evidence>
<dbReference type="PANTHER" id="PTHR46115">
    <property type="entry name" value="THIOREDOXIN-LIKE PROTEIN 1"/>
    <property type="match status" value="1"/>
</dbReference>
<evidence type="ECO:0008006" key="8">
    <source>
        <dbReference type="Google" id="ProtNLM"/>
    </source>
</evidence>
<dbReference type="CDD" id="cd02947">
    <property type="entry name" value="TRX_family"/>
    <property type="match status" value="1"/>
</dbReference>
<dbReference type="PROSITE" id="PS51352">
    <property type="entry name" value="THIOREDOXIN_2"/>
    <property type="match status" value="1"/>
</dbReference>
<dbReference type="SUPFAM" id="SSF49785">
    <property type="entry name" value="Galactose-binding domain-like"/>
    <property type="match status" value="1"/>
</dbReference>
<feature type="domain" description="PITH" evidence="5">
    <location>
        <begin position="133"/>
        <end position="339"/>
    </location>
</feature>
<dbReference type="Pfam" id="PF06201">
    <property type="entry name" value="PITH"/>
    <property type="match status" value="1"/>
</dbReference>
<dbReference type="InterPro" id="IPR036249">
    <property type="entry name" value="Thioredoxin-like_sf"/>
</dbReference>
<evidence type="ECO:0000313" key="7">
    <source>
        <dbReference type="Proteomes" id="UP000327013"/>
    </source>
</evidence>
<feature type="compositionally biased region" description="Gly residues" evidence="3">
    <location>
        <begin position="119"/>
        <end position="130"/>
    </location>
</feature>
<dbReference type="Gene3D" id="3.40.30.10">
    <property type="entry name" value="Glutaredoxin"/>
    <property type="match status" value="1"/>
</dbReference>
<dbReference type="Gene3D" id="2.60.120.470">
    <property type="entry name" value="PITH domain"/>
    <property type="match status" value="1"/>
</dbReference>
<dbReference type="AlphaFoldDB" id="A0A5N6KN93"/>
<dbReference type="PROSITE" id="PS51532">
    <property type="entry name" value="PITH"/>
    <property type="match status" value="1"/>
</dbReference>
<comment type="caution">
    <text evidence="6">The sequence shown here is derived from an EMBL/GenBank/DDBJ whole genome shotgun (WGS) entry which is preliminary data.</text>
</comment>
<proteinExistence type="inferred from homology"/>
<dbReference type="Proteomes" id="UP000327013">
    <property type="component" value="Unassembled WGS sequence"/>
</dbReference>
<name>A0A5N6KN93_9ROSI</name>
<dbReference type="InterPro" id="IPR008979">
    <property type="entry name" value="Galactose-bd-like_sf"/>
</dbReference>
<keyword evidence="7" id="KW-1185">Reference proteome</keyword>
<dbReference type="InterPro" id="IPR037047">
    <property type="entry name" value="PITH_dom_sf"/>
</dbReference>
<dbReference type="InterPro" id="IPR017937">
    <property type="entry name" value="Thioredoxin_CS"/>
</dbReference>
<dbReference type="GO" id="GO:0005737">
    <property type="term" value="C:cytoplasm"/>
    <property type="evidence" value="ECO:0007669"/>
    <property type="project" value="UniProtKB-ARBA"/>
</dbReference>
<dbReference type="SUPFAM" id="SSF52833">
    <property type="entry name" value="Thioredoxin-like"/>
    <property type="match status" value="1"/>
</dbReference>
<gene>
    <name evidence="6" type="ORF">FH972_021040</name>
</gene>
<dbReference type="InterPro" id="IPR013766">
    <property type="entry name" value="Thioredoxin_domain"/>
</dbReference>
<evidence type="ECO:0000256" key="3">
    <source>
        <dbReference type="SAM" id="MobiDB-lite"/>
    </source>
</evidence>
<sequence length="341" mass="36375">MSADQITHITSAAQYDALLRSHAVVVTDFWATWCGPCRAIAPLYEQLAAALARPGRIAFCKIDTDAQKPLAQHHNISAMPTFTIHKQGREVKRVQGADGKRLSDMVKMIAAEADSLTAGEGGGSSSGSGGAWTARAPPRGYSDVSGEVDAQGLDLMNGDMDAGAGPRVLFDAAAPSGLGAGGTAKGKGKAAAEGAARDWVESDTDDQLMLYVPFQAVLKIHTLQLTSLPPFADDADDEVMRPRTLHLYVNHAHNLGFEEAADMEPTQKVELGKDDWDSETGTAVVELRFVRFQKVSSLVVFVVDGDGDGDKVRLDRLRIIGDTGEKKAMGKLEKIGDEQGE</sequence>
<comment type="similarity">
    <text evidence="2">Belongs to the thioredoxin family. Plant F-type subfamily.</text>
</comment>
<evidence type="ECO:0000259" key="5">
    <source>
        <dbReference type="PROSITE" id="PS51532"/>
    </source>
</evidence>
<dbReference type="EMBL" id="VIBQ01000009">
    <property type="protein sequence ID" value="KAB8336731.1"/>
    <property type="molecule type" value="Genomic_DNA"/>
</dbReference>
<feature type="region of interest" description="Disordered" evidence="3">
    <location>
        <begin position="117"/>
        <end position="146"/>
    </location>
</feature>
<evidence type="ECO:0000256" key="2">
    <source>
        <dbReference type="ARBA" id="ARBA00038337"/>
    </source>
</evidence>
<accession>A0A5N6KN93</accession>
<dbReference type="OrthoDB" id="2635at2759"/>
<protein>
    <recommendedName>
        <fullName evidence="8">Thioredoxin domain-containing protein</fullName>
    </recommendedName>
</protein>
<organism evidence="6 7">
    <name type="scientific">Carpinus fangiana</name>
    <dbReference type="NCBI Taxonomy" id="176857"/>
    <lineage>
        <taxon>Eukaryota</taxon>
        <taxon>Viridiplantae</taxon>
        <taxon>Streptophyta</taxon>
        <taxon>Embryophyta</taxon>
        <taxon>Tracheophyta</taxon>
        <taxon>Spermatophyta</taxon>
        <taxon>Magnoliopsida</taxon>
        <taxon>eudicotyledons</taxon>
        <taxon>Gunneridae</taxon>
        <taxon>Pentapetalae</taxon>
        <taxon>rosids</taxon>
        <taxon>fabids</taxon>
        <taxon>Fagales</taxon>
        <taxon>Betulaceae</taxon>
        <taxon>Carpinus</taxon>
    </lineage>
</organism>
<dbReference type="Pfam" id="PF00085">
    <property type="entry name" value="Thioredoxin"/>
    <property type="match status" value="1"/>
</dbReference>
<feature type="domain" description="Thioredoxin" evidence="4">
    <location>
        <begin position="1"/>
        <end position="118"/>
    </location>
</feature>
<evidence type="ECO:0000259" key="4">
    <source>
        <dbReference type="PROSITE" id="PS51352"/>
    </source>
</evidence>
<evidence type="ECO:0000256" key="1">
    <source>
        <dbReference type="ARBA" id="ARBA00023157"/>
    </source>
</evidence>
<reference evidence="6 7" key="1">
    <citation type="submission" date="2019-06" db="EMBL/GenBank/DDBJ databases">
        <title>A chromosomal-level reference genome of Carpinus fangiana (Coryloideae, Betulaceae).</title>
        <authorList>
            <person name="Yang X."/>
            <person name="Wang Z."/>
            <person name="Zhang L."/>
            <person name="Hao G."/>
            <person name="Liu J."/>
            <person name="Yang Y."/>
        </authorList>
    </citation>
    <scope>NUCLEOTIDE SEQUENCE [LARGE SCALE GENOMIC DNA]</scope>
    <source>
        <strain evidence="6">Cfa_2016G</strain>
        <tissue evidence="6">Leaf</tissue>
    </source>
</reference>